<name>A0A330MB71_9GAMM</name>
<organism evidence="1 2">
    <name type="scientific">Shewanella benthica</name>
    <dbReference type="NCBI Taxonomy" id="43661"/>
    <lineage>
        <taxon>Bacteria</taxon>
        <taxon>Pseudomonadati</taxon>
        <taxon>Pseudomonadota</taxon>
        <taxon>Gammaproteobacteria</taxon>
        <taxon>Alteromonadales</taxon>
        <taxon>Shewanellaceae</taxon>
        <taxon>Shewanella</taxon>
    </lineage>
</organism>
<evidence type="ECO:0000313" key="2">
    <source>
        <dbReference type="Proteomes" id="UP000250123"/>
    </source>
</evidence>
<dbReference type="EMBL" id="LS483452">
    <property type="protein sequence ID" value="SQH78260.1"/>
    <property type="molecule type" value="Genomic_DNA"/>
</dbReference>
<reference evidence="2" key="1">
    <citation type="submission" date="2018-06" db="EMBL/GenBank/DDBJ databases">
        <authorList>
            <person name="Cea G.-C."/>
            <person name="William W."/>
        </authorList>
    </citation>
    <scope>NUCLEOTIDE SEQUENCE [LARGE SCALE GENOMIC DNA]</scope>
    <source>
        <strain evidence="2">DB21MT-2</strain>
    </source>
</reference>
<sequence length="49" mass="5724">MRAKLQLSSNVVDDFNAQIASSKHKFKSYPFAQRNLHNTRISICRIYPQ</sequence>
<dbReference type="Proteomes" id="UP000250123">
    <property type="component" value="Chromosome SHEWBE"/>
</dbReference>
<evidence type="ECO:0000313" key="1">
    <source>
        <dbReference type="EMBL" id="SQH78260.1"/>
    </source>
</evidence>
<protein>
    <submittedName>
        <fullName evidence="1">Uncharacterized protein</fullName>
    </submittedName>
</protein>
<dbReference type="AlphaFoldDB" id="A0A330MB71"/>
<accession>A0A330MB71</accession>
<dbReference type="KEGG" id="sbk:SHEWBE_4300"/>
<proteinExistence type="predicted"/>
<gene>
    <name evidence="1" type="ORF">SHEWBE_4300</name>
</gene>